<dbReference type="EMBL" id="PGOL01000496">
    <property type="protein sequence ID" value="PKI69506.1"/>
    <property type="molecule type" value="Genomic_DNA"/>
</dbReference>
<dbReference type="Proteomes" id="UP000233551">
    <property type="component" value="Unassembled WGS sequence"/>
</dbReference>
<feature type="region of interest" description="Disordered" evidence="1">
    <location>
        <begin position="1"/>
        <end position="50"/>
    </location>
</feature>
<accession>A0A2I0KNV8</accession>
<protein>
    <submittedName>
        <fullName evidence="2">Uncharacterized protein</fullName>
    </submittedName>
</protein>
<sequence length="50" mass="5410">MGFGGEANKVLELPMTSRHKRSKSLPGKNRASEDSLEVSVSPGSLLRVKQ</sequence>
<evidence type="ECO:0000313" key="3">
    <source>
        <dbReference type="Proteomes" id="UP000233551"/>
    </source>
</evidence>
<organism evidence="2 3">
    <name type="scientific">Punica granatum</name>
    <name type="common">Pomegranate</name>
    <dbReference type="NCBI Taxonomy" id="22663"/>
    <lineage>
        <taxon>Eukaryota</taxon>
        <taxon>Viridiplantae</taxon>
        <taxon>Streptophyta</taxon>
        <taxon>Embryophyta</taxon>
        <taxon>Tracheophyta</taxon>
        <taxon>Spermatophyta</taxon>
        <taxon>Magnoliopsida</taxon>
        <taxon>eudicotyledons</taxon>
        <taxon>Gunneridae</taxon>
        <taxon>Pentapetalae</taxon>
        <taxon>rosids</taxon>
        <taxon>malvids</taxon>
        <taxon>Myrtales</taxon>
        <taxon>Lythraceae</taxon>
        <taxon>Punica</taxon>
    </lineage>
</organism>
<name>A0A2I0KNV8_PUNGR</name>
<proteinExistence type="predicted"/>
<feature type="non-terminal residue" evidence="2">
    <location>
        <position position="50"/>
    </location>
</feature>
<gene>
    <name evidence="2" type="ORF">CRG98_010081</name>
</gene>
<evidence type="ECO:0000313" key="2">
    <source>
        <dbReference type="EMBL" id="PKI69506.1"/>
    </source>
</evidence>
<comment type="caution">
    <text evidence="2">The sequence shown here is derived from an EMBL/GenBank/DDBJ whole genome shotgun (WGS) entry which is preliminary data.</text>
</comment>
<reference evidence="2 3" key="1">
    <citation type="submission" date="2017-11" db="EMBL/GenBank/DDBJ databases">
        <title>De-novo sequencing of pomegranate (Punica granatum L.) genome.</title>
        <authorList>
            <person name="Akparov Z."/>
            <person name="Amiraslanov A."/>
            <person name="Hajiyeva S."/>
            <person name="Abbasov M."/>
            <person name="Kaur K."/>
            <person name="Hamwieh A."/>
            <person name="Solovyev V."/>
            <person name="Salamov A."/>
            <person name="Braich B."/>
            <person name="Kosarev P."/>
            <person name="Mahmoud A."/>
            <person name="Hajiyev E."/>
            <person name="Babayeva S."/>
            <person name="Izzatullayeva V."/>
            <person name="Mammadov A."/>
            <person name="Mammadov A."/>
            <person name="Sharifova S."/>
            <person name="Ojaghi J."/>
            <person name="Eynullazada K."/>
            <person name="Bayramov B."/>
            <person name="Abdulazimova A."/>
            <person name="Shahmuradov I."/>
        </authorList>
    </citation>
    <scope>NUCLEOTIDE SEQUENCE [LARGE SCALE GENOMIC DNA]</scope>
    <source>
        <strain evidence="3">cv. AG2017</strain>
        <tissue evidence="2">Leaf</tissue>
    </source>
</reference>
<evidence type="ECO:0000256" key="1">
    <source>
        <dbReference type="SAM" id="MobiDB-lite"/>
    </source>
</evidence>
<dbReference type="AlphaFoldDB" id="A0A2I0KNV8"/>
<keyword evidence="3" id="KW-1185">Reference proteome</keyword>